<keyword evidence="4" id="KW-1185">Reference proteome</keyword>
<dbReference type="SUPFAM" id="SSF53474">
    <property type="entry name" value="alpha/beta-Hydrolases"/>
    <property type="match status" value="1"/>
</dbReference>
<accession>A0ABR2UUM5</accession>
<evidence type="ECO:0000256" key="1">
    <source>
        <dbReference type="ARBA" id="ARBA00022801"/>
    </source>
</evidence>
<dbReference type="Proteomes" id="UP001408356">
    <property type="component" value="Unassembled WGS sequence"/>
</dbReference>
<dbReference type="InterPro" id="IPR050300">
    <property type="entry name" value="GDXG_lipolytic_enzyme"/>
</dbReference>
<dbReference type="Gene3D" id="3.40.50.1820">
    <property type="entry name" value="alpha/beta hydrolase"/>
    <property type="match status" value="1"/>
</dbReference>
<dbReference type="PANTHER" id="PTHR48081">
    <property type="entry name" value="AB HYDROLASE SUPERFAMILY PROTEIN C4A8.06C"/>
    <property type="match status" value="1"/>
</dbReference>
<dbReference type="InterPro" id="IPR049492">
    <property type="entry name" value="BD-FAE-like_dom"/>
</dbReference>
<evidence type="ECO:0000259" key="2">
    <source>
        <dbReference type="Pfam" id="PF20434"/>
    </source>
</evidence>
<comment type="caution">
    <text evidence="3">The sequence shown here is derived from an EMBL/GenBank/DDBJ whole genome shotgun (WGS) entry which is preliminary data.</text>
</comment>
<organism evidence="3 4">
    <name type="scientific">Seiridium unicorne</name>
    <dbReference type="NCBI Taxonomy" id="138068"/>
    <lineage>
        <taxon>Eukaryota</taxon>
        <taxon>Fungi</taxon>
        <taxon>Dikarya</taxon>
        <taxon>Ascomycota</taxon>
        <taxon>Pezizomycotina</taxon>
        <taxon>Sordariomycetes</taxon>
        <taxon>Xylariomycetidae</taxon>
        <taxon>Amphisphaeriales</taxon>
        <taxon>Sporocadaceae</taxon>
        <taxon>Seiridium</taxon>
    </lineage>
</organism>
<evidence type="ECO:0000313" key="4">
    <source>
        <dbReference type="Proteomes" id="UP001408356"/>
    </source>
</evidence>
<reference evidence="3 4" key="1">
    <citation type="journal article" date="2024" name="J. Plant Pathol.">
        <title>Sequence and assembly of the genome of Seiridium unicorne, isolate CBS 538.82, causal agent of cypress canker disease.</title>
        <authorList>
            <person name="Scali E."/>
            <person name="Rocca G.D."/>
            <person name="Danti R."/>
            <person name="Garbelotto M."/>
            <person name="Barberini S."/>
            <person name="Baroncelli R."/>
            <person name="Emiliani G."/>
        </authorList>
    </citation>
    <scope>NUCLEOTIDE SEQUENCE [LARGE SCALE GENOMIC DNA]</scope>
    <source>
        <strain evidence="3 4">BM-138-508</strain>
    </source>
</reference>
<dbReference type="EMBL" id="JARVKF010000385">
    <property type="protein sequence ID" value="KAK9418353.1"/>
    <property type="molecule type" value="Genomic_DNA"/>
</dbReference>
<name>A0ABR2UUM5_9PEZI</name>
<gene>
    <name evidence="3" type="ORF">SUNI508_08080</name>
</gene>
<sequence>MPPGPPTLPEGGQTLAYHTVEGHDVKLDFYLPPSLVGSLPVVIHWHGGGMTAGSRRGDFPRWLYDSCQRKGYIFISPDYRLCHPCTTLDQIEDAKALLQFLVSDKFKAALPADVSVDAKRIAVAGSSAGAYQARAACVYGTPKPAVLMTAYGLGGDLLLDHWTHPRPPTALAQMVDLSKVPQLLADRSVVSQDEAAGNLPITERFALTARWEIDGTMLNGLFGQQGLAEKLRAVPYAQREALIPDELKPGFLEFFVNENYPPSVFVHGTADEVVLDVESVRHHEQLKKLGIETELLLVDGAHHGLVARNEDGSLKLIPDAVAAYAKSFDFIVGVFKRV</sequence>
<protein>
    <submittedName>
        <fullName evidence="3">Alpha/Beta hydrolase protein</fullName>
    </submittedName>
</protein>
<proteinExistence type="predicted"/>
<keyword evidence="1 3" id="KW-0378">Hydrolase</keyword>
<dbReference type="Pfam" id="PF20434">
    <property type="entry name" value="BD-FAE"/>
    <property type="match status" value="1"/>
</dbReference>
<evidence type="ECO:0000313" key="3">
    <source>
        <dbReference type="EMBL" id="KAK9418353.1"/>
    </source>
</evidence>
<dbReference type="InterPro" id="IPR029058">
    <property type="entry name" value="AB_hydrolase_fold"/>
</dbReference>
<feature type="domain" description="BD-FAE-like" evidence="2">
    <location>
        <begin position="27"/>
        <end position="135"/>
    </location>
</feature>
<dbReference type="GO" id="GO:0016787">
    <property type="term" value="F:hydrolase activity"/>
    <property type="evidence" value="ECO:0007669"/>
    <property type="project" value="UniProtKB-KW"/>
</dbReference>